<protein>
    <submittedName>
        <fullName evidence="1">Alpha/Beta hydrolase protein</fullName>
    </submittedName>
</protein>
<name>A0AAN6MAK6_9PEZI</name>
<gene>
    <name evidence="1" type="ORF">C8A05DRAFT_39576</name>
</gene>
<dbReference type="EMBL" id="MU856359">
    <property type="protein sequence ID" value="KAK3896874.1"/>
    <property type="molecule type" value="Genomic_DNA"/>
</dbReference>
<sequence length="311" mass="32824">MANQEPKLVHNFAPTPDGGQLSYYTVGTGPSLLILHGSVSYALSHSELAIALSPYFTVHLASRRARGLSSAYPTSVTSLPAVCTPASDTQQEETIQIATTTHPRTYTRSFTTAVLSTDTSDLSSLLTTTAASFLLSISSGALLTLSALLSSPPSLPPTLKKVILLEPPVLFSNRTTLCHGIATGLLPRFEREMAAGDTPSAAVTAMRLVELGPGWIPRGGLVGVLRYDLAVVEGMVGEVERLRRLKGGGVEVMGLGGGSSPAWMGEGMEALREVGRVKVVVVEGVGHEAACNAEMRGRPEKVVPAIREFFQ</sequence>
<dbReference type="GO" id="GO:0016787">
    <property type="term" value="F:hydrolase activity"/>
    <property type="evidence" value="ECO:0007669"/>
    <property type="project" value="UniProtKB-KW"/>
</dbReference>
<proteinExistence type="predicted"/>
<keyword evidence="2" id="KW-1185">Reference proteome</keyword>
<keyword evidence="1" id="KW-0378">Hydrolase</keyword>
<dbReference type="InterPro" id="IPR029058">
    <property type="entry name" value="AB_hydrolase_fold"/>
</dbReference>
<reference evidence="1" key="1">
    <citation type="journal article" date="2023" name="Mol. Phylogenet. Evol.">
        <title>Genome-scale phylogeny and comparative genomics of the fungal order Sordariales.</title>
        <authorList>
            <person name="Hensen N."/>
            <person name="Bonometti L."/>
            <person name="Westerberg I."/>
            <person name="Brannstrom I.O."/>
            <person name="Guillou S."/>
            <person name="Cros-Aarteil S."/>
            <person name="Calhoun S."/>
            <person name="Haridas S."/>
            <person name="Kuo A."/>
            <person name="Mondo S."/>
            <person name="Pangilinan J."/>
            <person name="Riley R."/>
            <person name="LaButti K."/>
            <person name="Andreopoulos B."/>
            <person name="Lipzen A."/>
            <person name="Chen C."/>
            <person name="Yan M."/>
            <person name="Daum C."/>
            <person name="Ng V."/>
            <person name="Clum A."/>
            <person name="Steindorff A."/>
            <person name="Ohm R.A."/>
            <person name="Martin F."/>
            <person name="Silar P."/>
            <person name="Natvig D.O."/>
            <person name="Lalanne C."/>
            <person name="Gautier V."/>
            <person name="Ament-Velasquez S.L."/>
            <person name="Kruys A."/>
            <person name="Hutchinson M.I."/>
            <person name="Powell A.J."/>
            <person name="Barry K."/>
            <person name="Miller A.N."/>
            <person name="Grigoriev I.V."/>
            <person name="Debuchy R."/>
            <person name="Gladieux P."/>
            <person name="Hiltunen Thoren M."/>
            <person name="Johannesson H."/>
        </authorList>
    </citation>
    <scope>NUCLEOTIDE SEQUENCE</scope>
    <source>
        <strain evidence="1">CBS 103.79</strain>
    </source>
</reference>
<evidence type="ECO:0000313" key="1">
    <source>
        <dbReference type="EMBL" id="KAK3896874.1"/>
    </source>
</evidence>
<dbReference type="AlphaFoldDB" id="A0AAN6MAK6"/>
<reference evidence="1" key="2">
    <citation type="submission" date="2023-05" db="EMBL/GenBank/DDBJ databases">
        <authorList>
            <consortium name="Lawrence Berkeley National Laboratory"/>
            <person name="Steindorff A."/>
            <person name="Hensen N."/>
            <person name="Bonometti L."/>
            <person name="Westerberg I."/>
            <person name="Brannstrom I.O."/>
            <person name="Guillou S."/>
            <person name="Cros-Aarteil S."/>
            <person name="Calhoun S."/>
            <person name="Haridas S."/>
            <person name="Kuo A."/>
            <person name="Mondo S."/>
            <person name="Pangilinan J."/>
            <person name="Riley R."/>
            <person name="Labutti K."/>
            <person name="Andreopoulos B."/>
            <person name="Lipzen A."/>
            <person name="Chen C."/>
            <person name="Yanf M."/>
            <person name="Daum C."/>
            <person name="Ng V."/>
            <person name="Clum A."/>
            <person name="Ohm R."/>
            <person name="Martin F."/>
            <person name="Silar P."/>
            <person name="Natvig D."/>
            <person name="Lalanne C."/>
            <person name="Gautier V."/>
            <person name="Ament-Velasquez S.L."/>
            <person name="Kruys A."/>
            <person name="Hutchinson M.I."/>
            <person name="Powell A.J."/>
            <person name="Barry K."/>
            <person name="Miller A.N."/>
            <person name="Grigoriev I.V."/>
            <person name="Debuchy R."/>
            <person name="Gladieux P."/>
            <person name="Thoren M.H."/>
            <person name="Johannesson H."/>
        </authorList>
    </citation>
    <scope>NUCLEOTIDE SEQUENCE</scope>
    <source>
        <strain evidence="1">CBS 103.79</strain>
    </source>
</reference>
<organism evidence="1 2">
    <name type="scientific">Staphylotrichum tortipilum</name>
    <dbReference type="NCBI Taxonomy" id="2831512"/>
    <lineage>
        <taxon>Eukaryota</taxon>
        <taxon>Fungi</taxon>
        <taxon>Dikarya</taxon>
        <taxon>Ascomycota</taxon>
        <taxon>Pezizomycotina</taxon>
        <taxon>Sordariomycetes</taxon>
        <taxon>Sordariomycetidae</taxon>
        <taxon>Sordariales</taxon>
        <taxon>Chaetomiaceae</taxon>
        <taxon>Staphylotrichum</taxon>
    </lineage>
</organism>
<dbReference type="Proteomes" id="UP001303889">
    <property type="component" value="Unassembled WGS sequence"/>
</dbReference>
<accession>A0AAN6MAK6</accession>
<evidence type="ECO:0000313" key="2">
    <source>
        <dbReference type="Proteomes" id="UP001303889"/>
    </source>
</evidence>
<dbReference type="Gene3D" id="3.40.50.1820">
    <property type="entry name" value="alpha/beta hydrolase"/>
    <property type="match status" value="1"/>
</dbReference>
<comment type="caution">
    <text evidence="1">The sequence shown here is derived from an EMBL/GenBank/DDBJ whole genome shotgun (WGS) entry which is preliminary data.</text>
</comment>
<dbReference type="SUPFAM" id="SSF53474">
    <property type="entry name" value="alpha/beta-Hydrolases"/>
    <property type="match status" value="1"/>
</dbReference>